<protein>
    <submittedName>
        <fullName evidence="2">Uncharacterized protein</fullName>
    </submittedName>
</protein>
<evidence type="ECO:0000313" key="3">
    <source>
        <dbReference type="Proteomes" id="UP000198748"/>
    </source>
</evidence>
<dbReference type="Proteomes" id="UP000198748">
    <property type="component" value="Unassembled WGS sequence"/>
</dbReference>
<dbReference type="EMBL" id="FNAN01000005">
    <property type="protein sequence ID" value="SDE50096.1"/>
    <property type="molecule type" value="Genomic_DNA"/>
</dbReference>
<reference evidence="3" key="1">
    <citation type="submission" date="2016-10" db="EMBL/GenBank/DDBJ databases">
        <authorList>
            <person name="Varghese N."/>
            <person name="Submissions S."/>
        </authorList>
    </citation>
    <scope>NUCLEOTIDE SEQUENCE [LARGE SCALE GENOMIC DNA]</scope>
    <source>
        <strain evidence="3">DSM 25329</strain>
    </source>
</reference>
<dbReference type="AlphaFoldDB" id="A0A1G7DGG4"/>
<organism evidence="2 3">
    <name type="scientific">Dyadobacter soli</name>
    <dbReference type="NCBI Taxonomy" id="659014"/>
    <lineage>
        <taxon>Bacteria</taxon>
        <taxon>Pseudomonadati</taxon>
        <taxon>Bacteroidota</taxon>
        <taxon>Cytophagia</taxon>
        <taxon>Cytophagales</taxon>
        <taxon>Spirosomataceae</taxon>
        <taxon>Dyadobacter</taxon>
    </lineage>
</organism>
<dbReference type="RefSeq" id="WP_090148756.1">
    <property type="nucleotide sequence ID" value="NZ_FNAN01000005.1"/>
</dbReference>
<accession>A0A1G7DGG4</accession>
<evidence type="ECO:0000256" key="1">
    <source>
        <dbReference type="SAM" id="MobiDB-lite"/>
    </source>
</evidence>
<evidence type="ECO:0000313" key="2">
    <source>
        <dbReference type="EMBL" id="SDE50096.1"/>
    </source>
</evidence>
<sequence length="68" mass="7290">MKTQTKNVEGGSPSQGGPKGKSKQKDDSRKPSGVLKQESIQKSEKGNMTKKKGYNETPETIPVKGKSA</sequence>
<name>A0A1G7DGG4_9BACT</name>
<keyword evidence="3" id="KW-1185">Reference proteome</keyword>
<feature type="region of interest" description="Disordered" evidence="1">
    <location>
        <begin position="1"/>
        <end position="68"/>
    </location>
</feature>
<dbReference type="OrthoDB" id="965773at2"/>
<gene>
    <name evidence="2" type="ORF">SAMN04487996_105216</name>
</gene>
<proteinExistence type="predicted"/>